<dbReference type="EMBL" id="JAMLJN010000002">
    <property type="protein sequence ID" value="MCL9769500.1"/>
    <property type="molecule type" value="Genomic_DNA"/>
</dbReference>
<feature type="transmembrane region" description="Helical" evidence="1">
    <location>
        <begin position="118"/>
        <end position="139"/>
    </location>
</feature>
<keyword evidence="1" id="KW-0812">Transmembrane</keyword>
<proteinExistence type="predicted"/>
<feature type="transmembrane region" description="Helical" evidence="1">
    <location>
        <begin position="88"/>
        <end position="112"/>
    </location>
</feature>
<keyword evidence="1" id="KW-1133">Transmembrane helix</keyword>
<dbReference type="RefSeq" id="WP_250580377.1">
    <property type="nucleotide sequence ID" value="NZ_JAMLJN010000002.1"/>
</dbReference>
<protein>
    <submittedName>
        <fullName evidence="2">Uncharacterized protein</fullName>
    </submittedName>
</protein>
<evidence type="ECO:0000313" key="3">
    <source>
        <dbReference type="Proteomes" id="UP001203342"/>
    </source>
</evidence>
<evidence type="ECO:0000256" key="1">
    <source>
        <dbReference type="SAM" id="Phobius"/>
    </source>
</evidence>
<feature type="transmembrane region" description="Helical" evidence="1">
    <location>
        <begin position="160"/>
        <end position="181"/>
    </location>
</feature>
<reference evidence="2 3" key="1">
    <citation type="submission" date="2022-05" db="EMBL/GenBank/DDBJ databases">
        <title>Flavobacterium sp., isolated from activated sludge.</title>
        <authorList>
            <person name="Ran Q."/>
        </authorList>
    </citation>
    <scope>NUCLEOTIDE SEQUENCE [LARGE SCALE GENOMIC DNA]</scope>
    <source>
        <strain evidence="2 3">HXWNR69</strain>
    </source>
</reference>
<keyword evidence="1" id="KW-0472">Membrane</keyword>
<comment type="caution">
    <text evidence="2">The sequence shown here is derived from an EMBL/GenBank/DDBJ whole genome shotgun (WGS) entry which is preliminary data.</text>
</comment>
<feature type="transmembrane region" description="Helical" evidence="1">
    <location>
        <begin position="187"/>
        <end position="210"/>
    </location>
</feature>
<gene>
    <name evidence="2" type="ORF">NAT47_03635</name>
</gene>
<sequence>MKLIPEQIDRLYQFTRQHYVEWYDLQTELVDHLANAIEHQWQENPKISFEDALQIEFNKFGIFGFMDVVEKRQAALNKRYNKIVWKHFKAFFTIPKIVATFSAIGVFFYMLLSINKQAGIIINSFIVVAILFFWMATIVKRIKYNKIAKASGKKWLFKEVIFGYSNFAGLSYIPIQILVHVDFDSQIGIIKALFFSILIVSMYLVDYIVLFEIPSKAEEYLNETYPEYALENAN</sequence>
<evidence type="ECO:0000313" key="2">
    <source>
        <dbReference type="EMBL" id="MCL9769500.1"/>
    </source>
</evidence>
<keyword evidence="3" id="KW-1185">Reference proteome</keyword>
<organism evidence="2 3">
    <name type="scientific">Flavobacterium fragile</name>
    <dbReference type="NCBI Taxonomy" id="2949085"/>
    <lineage>
        <taxon>Bacteria</taxon>
        <taxon>Pseudomonadati</taxon>
        <taxon>Bacteroidota</taxon>
        <taxon>Flavobacteriia</taxon>
        <taxon>Flavobacteriales</taxon>
        <taxon>Flavobacteriaceae</taxon>
        <taxon>Flavobacterium</taxon>
    </lineage>
</organism>
<dbReference type="Proteomes" id="UP001203342">
    <property type="component" value="Unassembled WGS sequence"/>
</dbReference>
<accession>A0ABT0TGG4</accession>
<name>A0ABT0TGG4_9FLAO</name>